<protein>
    <submittedName>
        <fullName evidence="2">Uncharacterized protein</fullName>
    </submittedName>
</protein>
<proteinExistence type="predicted"/>
<gene>
    <name evidence="2" type="ORF">BDW02DRAFT_645619</name>
</gene>
<accession>A0A6A5KP50</accession>
<dbReference type="OrthoDB" id="3778423at2759"/>
<keyword evidence="3" id="KW-1185">Reference proteome</keyword>
<organism evidence="2 3">
    <name type="scientific">Decorospora gaudefroyi</name>
    <dbReference type="NCBI Taxonomy" id="184978"/>
    <lineage>
        <taxon>Eukaryota</taxon>
        <taxon>Fungi</taxon>
        <taxon>Dikarya</taxon>
        <taxon>Ascomycota</taxon>
        <taxon>Pezizomycotina</taxon>
        <taxon>Dothideomycetes</taxon>
        <taxon>Pleosporomycetidae</taxon>
        <taxon>Pleosporales</taxon>
        <taxon>Pleosporineae</taxon>
        <taxon>Pleosporaceae</taxon>
        <taxon>Decorospora</taxon>
    </lineage>
</organism>
<reference evidence="2" key="1">
    <citation type="submission" date="2020-01" db="EMBL/GenBank/DDBJ databases">
        <authorList>
            <consortium name="DOE Joint Genome Institute"/>
            <person name="Haridas S."/>
            <person name="Albert R."/>
            <person name="Binder M."/>
            <person name="Bloem J."/>
            <person name="Labutti K."/>
            <person name="Salamov A."/>
            <person name="Andreopoulos B."/>
            <person name="Baker S.E."/>
            <person name="Barry K."/>
            <person name="Bills G."/>
            <person name="Bluhm B.H."/>
            <person name="Cannon C."/>
            <person name="Castanera R."/>
            <person name="Culley D.E."/>
            <person name="Daum C."/>
            <person name="Ezra D."/>
            <person name="Gonzalez J.B."/>
            <person name="Henrissat B."/>
            <person name="Kuo A."/>
            <person name="Liang C."/>
            <person name="Lipzen A."/>
            <person name="Lutzoni F."/>
            <person name="Magnuson J."/>
            <person name="Mondo S."/>
            <person name="Nolan M."/>
            <person name="Ohm R."/>
            <person name="Pangilinan J."/>
            <person name="Park H.-J."/>
            <person name="Ramirez L."/>
            <person name="Alfaro M."/>
            <person name="Sun H."/>
            <person name="Tritt A."/>
            <person name="Yoshinaga Y."/>
            <person name="Zwiers L.-H."/>
            <person name="Turgeon B.G."/>
            <person name="Goodwin S.B."/>
            <person name="Spatafora J.W."/>
            <person name="Crous P.W."/>
            <person name="Grigoriev I.V."/>
        </authorList>
    </citation>
    <scope>NUCLEOTIDE SEQUENCE</scope>
    <source>
        <strain evidence="2">P77</strain>
    </source>
</reference>
<evidence type="ECO:0000313" key="2">
    <source>
        <dbReference type="EMBL" id="KAF1837131.1"/>
    </source>
</evidence>
<sequence length="707" mass="77067">MSDRDGSMSSPEGATDNMVGVVNPEGTPDTHDLPTLANVKLDKVPAGLKGLCRPKPLTSKCLNRNYPKVNGLCFQSMEEAQDAMNDPQWRAPANDATIPQTNEEHQKIVKQLVHSFTDMDAAHDTPNNAYRKRLTPGTKVYYEDWTIEACAWDIVRMVKSMHIEGFKAPIYDKSIIDFISQTQEWTFQERIDWICIALKASKNVAVTIMKNEKVWATIGAPHKLYCSTITNSVSNAHRGVWVKHGREADTNHQGRTAKRQKLNNVDMDKAIHMGIGAIKPATKQSKAKKVTPKVPNKDTNTVSLDPSSPSPIAVYETADVPPPIDERPDADVIALMFGELPKGDKTFQSNTAVVQKLPTKPKAAVKNNTNTNESNTAVVQRRSHKRKAAAETCVSMDSAGKNSTNVNIEIPIVKDTAMEDIAAEKDTAVENTAVKDTIVKDTAVKDTIAEKDAATEDLATKKDTAVKDMDAAVKDTTIKDIAVKDITIKDIAVKDTAVKDINTAFQNISVKDTAVEDIAAQKDAAAEAINAAVKNTTMKNTAVEVIAAKKDTTVNDTTVKDVAAKETARPGYTTGTDYHCKPSVKNVSVDSDNESELSDVPDNLSDNNFDHLDTPDAAAPNVNVFEHKAATLEPPVYDPDMMEAAMTLTMLSRGRHENLPDNDSKHADAAAPNVDVFERKAATLEPPVYDADMIEAAMTLTLMSRGH</sequence>
<dbReference type="Proteomes" id="UP000800040">
    <property type="component" value="Unassembled WGS sequence"/>
</dbReference>
<feature type="compositionally biased region" description="Polar residues" evidence="1">
    <location>
        <begin position="297"/>
        <end position="307"/>
    </location>
</feature>
<dbReference type="AlphaFoldDB" id="A0A6A5KP50"/>
<feature type="region of interest" description="Disordered" evidence="1">
    <location>
        <begin position="364"/>
        <end position="387"/>
    </location>
</feature>
<dbReference type="EMBL" id="ML975265">
    <property type="protein sequence ID" value="KAF1837131.1"/>
    <property type="molecule type" value="Genomic_DNA"/>
</dbReference>
<name>A0A6A5KP50_9PLEO</name>
<feature type="region of interest" description="Disordered" evidence="1">
    <location>
        <begin position="282"/>
        <end position="312"/>
    </location>
</feature>
<feature type="compositionally biased region" description="Polar residues" evidence="1">
    <location>
        <begin position="366"/>
        <end position="378"/>
    </location>
</feature>
<evidence type="ECO:0000256" key="1">
    <source>
        <dbReference type="SAM" id="MobiDB-lite"/>
    </source>
</evidence>
<evidence type="ECO:0000313" key="3">
    <source>
        <dbReference type="Proteomes" id="UP000800040"/>
    </source>
</evidence>
<feature type="region of interest" description="Disordered" evidence="1">
    <location>
        <begin position="1"/>
        <end position="34"/>
    </location>
</feature>